<evidence type="ECO:0000313" key="2">
    <source>
        <dbReference type="Proteomes" id="UP000560131"/>
    </source>
</evidence>
<reference evidence="1 2" key="1">
    <citation type="submission" date="2020-08" db="EMBL/GenBank/DDBJ databases">
        <title>Genomic Encyclopedia of Type Strains, Phase IV (KMG-IV): sequencing the most valuable type-strain genomes for metagenomic binning, comparative biology and taxonomic classification.</title>
        <authorList>
            <person name="Goeker M."/>
        </authorList>
    </citation>
    <scope>NUCLEOTIDE SEQUENCE [LARGE SCALE GENOMIC DNA]</scope>
    <source>
        <strain evidence="1 2">DSM 101535</strain>
    </source>
</reference>
<keyword evidence="2" id="KW-1185">Reference proteome</keyword>
<dbReference type="RefSeq" id="WP_184033998.1">
    <property type="nucleotide sequence ID" value="NZ_BAABAR010000007.1"/>
</dbReference>
<name>A0ABR6N2Y7_9SPHN</name>
<comment type="caution">
    <text evidence="1">The sequence shown here is derived from an EMBL/GenBank/DDBJ whole genome shotgun (WGS) entry which is preliminary data.</text>
</comment>
<proteinExistence type="predicted"/>
<evidence type="ECO:0000313" key="1">
    <source>
        <dbReference type="EMBL" id="MBB5725147.1"/>
    </source>
</evidence>
<organism evidence="1 2">
    <name type="scientific">Sphingomonas endophytica</name>
    <dbReference type="NCBI Taxonomy" id="869719"/>
    <lineage>
        <taxon>Bacteria</taxon>
        <taxon>Pseudomonadati</taxon>
        <taxon>Pseudomonadota</taxon>
        <taxon>Alphaproteobacteria</taxon>
        <taxon>Sphingomonadales</taxon>
        <taxon>Sphingomonadaceae</taxon>
        <taxon>Sphingomonas</taxon>
    </lineage>
</organism>
<gene>
    <name evidence="1" type="ORF">FHS97_001055</name>
</gene>
<protein>
    <submittedName>
        <fullName evidence="1">Uncharacterized protein</fullName>
    </submittedName>
</protein>
<dbReference type="EMBL" id="JACIJN010000002">
    <property type="protein sequence ID" value="MBB5725147.1"/>
    <property type="molecule type" value="Genomic_DNA"/>
</dbReference>
<accession>A0ABR6N2Y7</accession>
<dbReference type="Proteomes" id="UP000560131">
    <property type="component" value="Unassembled WGS sequence"/>
</dbReference>
<sequence>MLLTMIALQAAAIAPGTSRRYVEAARSACAAPVGERPTLRSIKVDRLTASPGDLPALRVTDQRSGGWLLVYYDAGGEGAAYARAACLGVQMRLLARALGAPRLPRQWFSTVFTTDPDYVAPAQQVVTRWKIPLEADGRFAAQTQPMLLLTLPHEQVHSFQSRAGAHLPRWLEEGHAEWIGHKVAALLSPPAEEAEEQRSRRSLMAHPLPVHLGSWGAIRVRREAIMRQVPEEERRKMEADPAYTAPLSGRSFSFGPADMTSDESNLDLRYAAAWQLFRDLEAEHGKSAVQSWVDDLTKTSGSIDNAMAVRTADAVLHEQLSQRLD</sequence>